<evidence type="ECO:0000313" key="3">
    <source>
        <dbReference type="Proteomes" id="UP001171916"/>
    </source>
</evidence>
<organism evidence="2 3">
    <name type="scientific">Algoriphagus sediminis</name>
    <dbReference type="NCBI Taxonomy" id="3057113"/>
    <lineage>
        <taxon>Bacteria</taxon>
        <taxon>Pseudomonadati</taxon>
        <taxon>Bacteroidota</taxon>
        <taxon>Cytophagia</taxon>
        <taxon>Cytophagales</taxon>
        <taxon>Cyclobacteriaceae</taxon>
        <taxon>Algoriphagus</taxon>
    </lineage>
</organism>
<dbReference type="NCBIfam" id="NF009807">
    <property type="entry name" value="PRK13291.1"/>
    <property type="match status" value="1"/>
</dbReference>
<dbReference type="InterPro" id="IPR034660">
    <property type="entry name" value="DinB/YfiT-like"/>
</dbReference>
<feature type="domain" description="DinB-like" evidence="1">
    <location>
        <begin position="46"/>
        <end position="166"/>
    </location>
</feature>
<evidence type="ECO:0000259" key="1">
    <source>
        <dbReference type="Pfam" id="PF12867"/>
    </source>
</evidence>
<dbReference type="Proteomes" id="UP001171916">
    <property type="component" value="Unassembled WGS sequence"/>
</dbReference>
<gene>
    <name evidence="2" type="ORF">QVH07_07365</name>
</gene>
<dbReference type="SUPFAM" id="SSF109854">
    <property type="entry name" value="DinB/YfiT-like putative metalloenzymes"/>
    <property type="match status" value="1"/>
</dbReference>
<dbReference type="GO" id="GO:0016787">
    <property type="term" value="F:hydrolase activity"/>
    <property type="evidence" value="ECO:0007669"/>
    <property type="project" value="UniProtKB-KW"/>
</dbReference>
<dbReference type="EMBL" id="JAUEPH010000003">
    <property type="protein sequence ID" value="MDN3203963.1"/>
    <property type="molecule type" value="Genomic_DNA"/>
</dbReference>
<keyword evidence="3" id="KW-1185">Reference proteome</keyword>
<dbReference type="RefSeq" id="WP_289999519.1">
    <property type="nucleotide sequence ID" value="NZ_JAUEPH010000003.1"/>
</dbReference>
<name>A0ABT7YBS1_9BACT</name>
<sequence>MDIEHLKYPIGKFVRPEVISDQHLQQAIEYLNEYPDLLNRTHQSFDSQYFNKKYRPGGWTVAQVIHHLADSHMNALIRFKMALTENNPIIKPYDEAQWAKLADYSLGTSISVKMIEGIHKKWGEILKNMSFPDFEKCYFHPDLKQMVSLKEVCLLYEWHGKHHLAHLRLPQLYK</sequence>
<reference evidence="2" key="1">
    <citation type="submission" date="2023-06" db="EMBL/GenBank/DDBJ databases">
        <title>Robiginitalea aurantiacus sp. nov. and Algoriphagus sediminis sp. nov., isolated from coastal sediment.</title>
        <authorList>
            <person name="Zhou Z.Y."/>
            <person name="An J."/>
            <person name="Jia Y.W."/>
            <person name="Du Z.J."/>
        </authorList>
    </citation>
    <scope>NUCLEOTIDE SEQUENCE</scope>
    <source>
        <strain evidence="2">C2-7</strain>
    </source>
</reference>
<evidence type="ECO:0000313" key="2">
    <source>
        <dbReference type="EMBL" id="MDN3203963.1"/>
    </source>
</evidence>
<dbReference type="InterPro" id="IPR024775">
    <property type="entry name" value="DinB-like"/>
</dbReference>
<keyword evidence="2" id="KW-0378">Hydrolase</keyword>
<comment type="caution">
    <text evidence="2">The sequence shown here is derived from an EMBL/GenBank/DDBJ whole genome shotgun (WGS) entry which is preliminary data.</text>
</comment>
<proteinExistence type="predicted"/>
<accession>A0ABT7YBS1</accession>
<dbReference type="Gene3D" id="1.20.120.450">
    <property type="entry name" value="dinb family like domain"/>
    <property type="match status" value="1"/>
</dbReference>
<dbReference type="Pfam" id="PF12867">
    <property type="entry name" value="DinB_2"/>
    <property type="match status" value="1"/>
</dbReference>
<protein>
    <submittedName>
        <fullName evidence="2">Metal-dependent hydrolase</fullName>
    </submittedName>
</protein>